<sequence>MGTQQSPRDPAPVPHDDRTPRPVPGTTFATEVDGIVIGAESSTSDRSAPPATNAVDAHSAADVLPQGQDTPDAGTAPKTVTDAAGPDHAHPAADDLVGDLYIGTIGDLDAPENGFGTRDDGEAGL</sequence>
<name>A0A1G7U7N0_9PSEU</name>
<protein>
    <submittedName>
        <fullName evidence="2">Uncharacterized protein</fullName>
    </submittedName>
</protein>
<dbReference type="AlphaFoldDB" id="A0A1G7U7N0"/>
<evidence type="ECO:0000313" key="2">
    <source>
        <dbReference type="EMBL" id="SDG43069.1"/>
    </source>
</evidence>
<gene>
    <name evidence="2" type="ORF">SAMN05216553_10833</name>
</gene>
<feature type="region of interest" description="Disordered" evidence="1">
    <location>
        <begin position="1"/>
        <end position="95"/>
    </location>
</feature>
<organism evidence="2 3">
    <name type="scientific">Lentzea fradiae</name>
    <dbReference type="NCBI Taxonomy" id="200378"/>
    <lineage>
        <taxon>Bacteria</taxon>
        <taxon>Bacillati</taxon>
        <taxon>Actinomycetota</taxon>
        <taxon>Actinomycetes</taxon>
        <taxon>Pseudonocardiales</taxon>
        <taxon>Pseudonocardiaceae</taxon>
        <taxon>Lentzea</taxon>
    </lineage>
</organism>
<keyword evidence="3" id="KW-1185">Reference proteome</keyword>
<dbReference type="RefSeq" id="WP_090051257.1">
    <property type="nucleotide sequence ID" value="NZ_FNCC01000008.1"/>
</dbReference>
<reference evidence="3" key="1">
    <citation type="submission" date="2016-10" db="EMBL/GenBank/DDBJ databases">
        <authorList>
            <person name="Varghese N."/>
            <person name="Submissions S."/>
        </authorList>
    </citation>
    <scope>NUCLEOTIDE SEQUENCE [LARGE SCALE GENOMIC DNA]</scope>
    <source>
        <strain evidence="3">CGMCC 4.3506</strain>
    </source>
</reference>
<dbReference type="Proteomes" id="UP000199623">
    <property type="component" value="Unassembled WGS sequence"/>
</dbReference>
<dbReference type="EMBL" id="FNCC01000008">
    <property type="protein sequence ID" value="SDG43069.1"/>
    <property type="molecule type" value="Genomic_DNA"/>
</dbReference>
<accession>A0A1G7U7N0</accession>
<evidence type="ECO:0000313" key="3">
    <source>
        <dbReference type="Proteomes" id="UP000199623"/>
    </source>
</evidence>
<proteinExistence type="predicted"/>
<evidence type="ECO:0000256" key="1">
    <source>
        <dbReference type="SAM" id="MobiDB-lite"/>
    </source>
</evidence>